<sequence>MRRGVQGRGGQADHRTWPQGDRCFGPDGREPAQPLSMDQGLRTPSDDRQAQVSQTEELRRLKAELKRIAEKRAILKGPQRALPGSTPGWRAAASMATAS</sequence>
<proteinExistence type="predicted"/>
<dbReference type="KEGG" id="vpd:VAPA_2c10200"/>
<name>T1XM31_VARPD</name>
<feature type="region of interest" description="Disordered" evidence="1">
    <location>
        <begin position="79"/>
        <end position="99"/>
    </location>
</feature>
<feature type="region of interest" description="Disordered" evidence="1">
    <location>
        <begin position="1"/>
        <end position="57"/>
    </location>
</feature>
<dbReference type="AlphaFoldDB" id="T1XM31"/>
<feature type="compositionally biased region" description="Gly residues" evidence="1">
    <location>
        <begin position="1"/>
        <end position="10"/>
    </location>
</feature>
<dbReference type="EMBL" id="CP003912">
    <property type="protein sequence ID" value="AGU53576.1"/>
    <property type="molecule type" value="Genomic_DNA"/>
</dbReference>
<evidence type="ECO:0000256" key="1">
    <source>
        <dbReference type="SAM" id="MobiDB-lite"/>
    </source>
</evidence>
<evidence type="ECO:0000313" key="3">
    <source>
        <dbReference type="Proteomes" id="UP000016223"/>
    </source>
</evidence>
<organism evidence="2 3">
    <name type="scientific">Variovorax paradoxus B4</name>
    <dbReference type="NCBI Taxonomy" id="1246301"/>
    <lineage>
        <taxon>Bacteria</taxon>
        <taxon>Pseudomonadati</taxon>
        <taxon>Pseudomonadota</taxon>
        <taxon>Betaproteobacteria</taxon>
        <taxon>Burkholderiales</taxon>
        <taxon>Comamonadaceae</taxon>
        <taxon>Variovorax</taxon>
    </lineage>
</organism>
<gene>
    <name evidence="2" type="ORF">VAPA_2c10200</name>
</gene>
<reference evidence="2 3" key="1">
    <citation type="submission" date="2012-10" db="EMBL/GenBank/DDBJ databases">
        <title>Genome sequence of Variovorax paradoxus B4.</title>
        <authorList>
            <person name="Schuldes J."/>
            <person name="Brandt U."/>
            <person name="Hiessl S."/>
            <person name="Wuebbeler J.H."/>
            <person name="Thuermer A."/>
            <person name="Steinbuechel A."/>
            <person name="Daniel R."/>
        </authorList>
    </citation>
    <scope>NUCLEOTIDE SEQUENCE [LARGE SCALE GENOMIC DNA]</scope>
    <source>
        <strain evidence="2 3">B4</strain>
    </source>
</reference>
<accession>T1XM31</accession>
<dbReference type="Proteomes" id="UP000016223">
    <property type="component" value="Chromosome 2"/>
</dbReference>
<protein>
    <submittedName>
        <fullName evidence="2">Putative transposase, IS3/IS911 family</fullName>
    </submittedName>
</protein>
<evidence type="ECO:0000313" key="2">
    <source>
        <dbReference type="EMBL" id="AGU53576.1"/>
    </source>
</evidence>
<dbReference type="HOGENOM" id="CLU_2319298_0_0_4"/>